<gene>
    <name evidence="2" type="primary">gspK</name>
    <name evidence="2" type="ORF">GCM10011611_37400</name>
</gene>
<proteinExistence type="predicted"/>
<organism evidence="2 3">
    <name type="scientific">Aliidongia dinghuensis</name>
    <dbReference type="NCBI Taxonomy" id="1867774"/>
    <lineage>
        <taxon>Bacteria</taxon>
        <taxon>Pseudomonadati</taxon>
        <taxon>Pseudomonadota</taxon>
        <taxon>Alphaproteobacteria</taxon>
        <taxon>Rhodospirillales</taxon>
        <taxon>Dongiaceae</taxon>
        <taxon>Aliidongia</taxon>
    </lineage>
</organism>
<reference evidence="2" key="2">
    <citation type="submission" date="2020-09" db="EMBL/GenBank/DDBJ databases">
        <authorList>
            <person name="Sun Q."/>
            <person name="Zhou Y."/>
        </authorList>
    </citation>
    <scope>NUCLEOTIDE SEQUENCE</scope>
    <source>
        <strain evidence="2">CGMCC 1.15725</strain>
    </source>
</reference>
<dbReference type="Gene3D" id="3.30.420.40">
    <property type="match status" value="2"/>
</dbReference>
<dbReference type="InterPro" id="IPR052519">
    <property type="entry name" value="Euk-type_GlcNAc_Kinase"/>
</dbReference>
<sequence>MTTEGELYLGVDGGGTGCRARLVDGAGRRLGDGKAGAANIRLGLDASWRQILVAADEALAEAGLDRRAFPRIHAGLGLAGITDAADAARVVVAAPDFAHVAAETDAHTACLGAFGGRDGAILILGTGSAGYALVGGCGHPIGGWGFEISDDGSGAQLGREAIRAAVRAYDGLGPESDLTRAIMARLGGHPPQVVAWVGGAKPGDYGSLAPTVLDHAGAGDPVATALVQATADHVAHFVDRLLALGAAHDRRGRVALMGGLAPAITGWLAPRTRACLAAPEGDAMDGAILLARRQSAAP</sequence>
<dbReference type="GO" id="GO:0016301">
    <property type="term" value="F:kinase activity"/>
    <property type="evidence" value="ECO:0007669"/>
    <property type="project" value="UniProtKB-KW"/>
</dbReference>
<dbReference type="AlphaFoldDB" id="A0A8J2YW18"/>
<dbReference type="RefSeq" id="WP_189048490.1">
    <property type="nucleotide sequence ID" value="NZ_BMJQ01000009.1"/>
</dbReference>
<keyword evidence="3" id="KW-1185">Reference proteome</keyword>
<accession>A0A8J2YW18</accession>
<protein>
    <submittedName>
        <fullName evidence="2">Glucosamine kinase GspK</fullName>
    </submittedName>
</protein>
<name>A0A8J2YW18_9PROT</name>
<dbReference type="InterPro" id="IPR043129">
    <property type="entry name" value="ATPase_NBD"/>
</dbReference>
<evidence type="ECO:0000313" key="2">
    <source>
        <dbReference type="EMBL" id="GGF27924.1"/>
    </source>
</evidence>
<dbReference type="PANTHER" id="PTHR43190:SF3">
    <property type="entry name" value="N-ACETYL-D-GLUCOSAMINE KINASE"/>
    <property type="match status" value="1"/>
</dbReference>
<keyword evidence="2" id="KW-0418">Kinase</keyword>
<dbReference type="Proteomes" id="UP000646365">
    <property type="component" value="Unassembled WGS sequence"/>
</dbReference>
<dbReference type="Pfam" id="PF01869">
    <property type="entry name" value="BcrAD_BadFG"/>
    <property type="match status" value="1"/>
</dbReference>
<dbReference type="EMBL" id="BMJQ01000009">
    <property type="protein sequence ID" value="GGF27924.1"/>
    <property type="molecule type" value="Genomic_DNA"/>
</dbReference>
<dbReference type="PANTHER" id="PTHR43190">
    <property type="entry name" value="N-ACETYL-D-GLUCOSAMINE KINASE"/>
    <property type="match status" value="1"/>
</dbReference>
<dbReference type="CDD" id="cd24082">
    <property type="entry name" value="ASKHA_NBD_GspK-like"/>
    <property type="match status" value="1"/>
</dbReference>
<dbReference type="SUPFAM" id="SSF53067">
    <property type="entry name" value="Actin-like ATPase domain"/>
    <property type="match status" value="2"/>
</dbReference>
<keyword evidence="2" id="KW-0808">Transferase</keyword>
<dbReference type="InterPro" id="IPR002731">
    <property type="entry name" value="ATPase_BadF"/>
</dbReference>
<comment type="caution">
    <text evidence="2">The sequence shown here is derived from an EMBL/GenBank/DDBJ whole genome shotgun (WGS) entry which is preliminary data.</text>
</comment>
<feature type="domain" description="ATPase BadF/BadG/BcrA/BcrD type" evidence="1">
    <location>
        <begin position="9"/>
        <end position="263"/>
    </location>
</feature>
<evidence type="ECO:0000313" key="3">
    <source>
        <dbReference type="Proteomes" id="UP000646365"/>
    </source>
</evidence>
<reference evidence="2" key="1">
    <citation type="journal article" date="2014" name="Int. J. Syst. Evol. Microbiol.">
        <title>Complete genome sequence of Corynebacterium casei LMG S-19264T (=DSM 44701T), isolated from a smear-ripened cheese.</title>
        <authorList>
            <consortium name="US DOE Joint Genome Institute (JGI-PGF)"/>
            <person name="Walter F."/>
            <person name="Albersmeier A."/>
            <person name="Kalinowski J."/>
            <person name="Ruckert C."/>
        </authorList>
    </citation>
    <scope>NUCLEOTIDE SEQUENCE</scope>
    <source>
        <strain evidence="2">CGMCC 1.15725</strain>
    </source>
</reference>
<evidence type="ECO:0000259" key="1">
    <source>
        <dbReference type="Pfam" id="PF01869"/>
    </source>
</evidence>